<evidence type="ECO:0000256" key="7">
    <source>
        <dbReference type="PIRSR" id="PIRSR615527-1"/>
    </source>
</evidence>
<dbReference type="Pfam" id="PF07722">
    <property type="entry name" value="Peptidase_C26"/>
    <property type="match status" value="1"/>
</dbReference>
<dbReference type="PROSITE" id="PS51275">
    <property type="entry name" value="PEPTIDASE_C26_GGH"/>
    <property type="match status" value="1"/>
</dbReference>
<evidence type="ECO:0000256" key="2">
    <source>
        <dbReference type="ARBA" id="ARBA00011083"/>
    </source>
</evidence>
<dbReference type="GO" id="GO:0005576">
    <property type="term" value="C:extracellular region"/>
    <property type="evidence" value="ECO:0007669"/>
    <property type="project" value="UniProtKB-SubCell"/>
</dbReference>
<keyword evidence="5" id="KW-0732">Signal</keyword>
<evidence type="ECO:0000256" key="5">
    <source>
        <dbReference type="ARBA" id="ARBA00022729"/>
    </source>
</evidence>
<dbReference type="GO" id="GO:0034722">
    <property type="term" value="F:gamma-glutamyl-peptidase activity"/>
    <property type="evidence" value="ECO:0007669"/>
    <property type="project" value="UniProtKB-EC"/>
</dbReference>
<comment type="similarity">
    <text evidence="2">Belongs to the peptidase C26 family.</text>
</comment>
<keyword evidence="4" id="KW-0964">Secreted</keyword>
<feature type="active site" description="Proton donor" evidence="7">
    <location>
        <position position="102"/>
    </location>
</feature>
<evidence type="ECO:0000313" key="10">
    <source>
        <dbReference type="Proteomes" id="UP001153269"/>
    </source>
</evidence>
<evidence type="ECO:0000256" key="4">
    <source>
        <dbReference type="ARBA" id="ARBA00022525"/>
    </source>
</evidence>
<dbReference type="InterPro" id="IPR011697">
    <property type="entry name" value="Peptidase_C26"/>
</dbReference>
<dbReference type="EC" id="3.4.19.9" evidence="3"/>
<protein>
    <recommendedName>
        <fullName evidence="3">folate gamma-glutamyl hydrolase</fullName>
        <ecNumber evidence="3">3.4.19.9</ecNumber>
    </recommendedName>
</protein>
<organism evidence="9 10">
    <name type="scientific">Pleuronectes platessa</name>
    <name type="common">European plaice</name>
    <dbReference type="NCBI Taxonomy" id="8262"/>
    <lineage>
        <taxon>Eukaryota</taxon>
        <taxon>Metazoa</taxon>
        <taxon>Chordata</taxon>
        <taxon>Craniata</taxon>
        <taxon>Vertebrata</taxon>
        <taxon>Euteleostomi</taxon>
        <taxon>Actinopterygii</taxon>
        <taxon>Neopterygii</taxon>
        <taxon>Teleostei</taxon>
        <taxon>Neoteleostei</taxon>
        <taxon>Acanthomorphata</taxon>
        <taxon>Carangaria</taxon>
        <taxon>Pleuronectiformes</taxon>
        <taxon>Pleuronectoidei</taxon>
        <taxon>Pleuronectidae</taxon>
        <taxon>Pleuronectes</taxon>
    </lineage>
</organism>
<evidence type="ECO:0000313" key="9">
    <source>
        <dbReference type="EMBL" id="CAB1438325.1"/>
    </source>
</evidence>
<evidence type="ECO:0000256" key="6">
    <source>
        <dbReference type="ARBA" id="ARBA00022801"/>
    </source>
</evidence>
<comment type="caution">
    <text evidence="8">Lacks conserved residue(s) required for the propagation of feature annotation.</text>
</comment>
<dbReference type="Gene3D" id="3.40.50.880">
    <property type="match status" value="1"/>
</dbReference>
<dbReference type="EMBL" id="CADEAL010002137">
    <property type="protein sequence ID" value="CAB1438325.1"/>
    <property type="molecule type" value="Genomic_DNA"/>
</dbReference>
<proteinExistence type="inferred from homology"/>
<dbReference type="Proteomes" id="UP001153269">
    <property type="component" value="Unassembled WGS sequence"/>
</dbReference>
<keyword evidence="10" id="KW-1185">Reference proteome</keyword>
<accession>A0A9N7UWW5</accession>
<keyword evidence="6" id="KW-0378">Hydrolase</keyword>
<dbReference type="GO" id="GO:0005773">
    <property type="term" value="C:vacuole"/>
    <property type="evidence" value="ECO:0007669"/>
    <property type="project" value="TreeGrafter"/>
</dbReference>
<reference evidence="9" key="1">
    <citation type="submission" date="2020-03" db="EMBL/GenBank/DDBJ databases">
        <authorList>
            <person name="Weist P."/>
        </authorList>
    </citation>
    <scope>NUCLEOTIDE SEQUENCE</scope>
</reference>
<dbReference type="InterPro" id="IPR015527">
    <property type="entry name" value="Pept_C26_g-glut_hydrolase"/>
</dbReference>
<sequence>MSNDVRVQDLTDPPASPQICVRPAVARSSRLFRIFPKDVLRSLTEENICRHFHKWSLSTENFNRNSRLQEFYKVLSTNHDGKLEFISTIEAYQYPIYGLQWHPEKTPFEWIDKPGMIHSTAAIRVSFYSGSFFVSEARKSNHRFPSQEEEERALIYNLFPVFNGMKSIFIQNYYFH</sequence>
<dbReference type="InterPro" id="IPR029062">
    <property type="entry name" value="Class_I_gatase-like"/>
</dbReference>
<gene>
    <name evidence="9" type="ORF">PLEPLA_LOCUS26268</name>
</gene>
<dbReference type="PANTHER" id="PTHR11315">
    <property type="entry name" value="PROTEASE FAMILY C26 GAMMA-GLUTAMYL HYDROLASE"/>
    <property type="match status" value="1"/>
</dbReference>
<dbReference type="SUPFAM" id="SSF52317">
    <property type="entry name" value="Class I glutamine amidotransferase-like"/>
    <property type="match status" value="1"/>
</dbReference>
<evidence type="ECO:0000256" key="3">
    <source>
        <dbReference type="ARBA" id="ARBA00012886"/>
    </source>
</evidence>
<dbReference type="GO" id="GO:0046900">
    <property type="term" value="P:tetrahydrofolylpolyglutamate metabolic process"/>
    <property type="evidence" value="ECO:0007669"/>
    <property type="project" value="TreeGrafter"/>
</dbReference>
<dbReference type="PANTHER" id="PTHR11315:SF10">
    <property type="entry name" value="FOLATE GAMMA-GLUTAMYL HYDROLASE"/>
    <property type="match status" value="1"/>
</dbReference>
<evidence type="ECO:0000256" key="8">
    <source>
        <dbReference type="PROSITE-ProRule" id="PRU00607"/>
    </source>
</evidence>
<comment type="caution">
    <text evidence="9">The sequence shown here is derived from an EMBL/GenBank/DDBJ whole genome shotgun (WGS) entry which is preliminary data.</text>
</comment>
<dbReference type="AlphaFoldDB" id="A0A9N7UWW5"/>
<evidence type="ECO:0000256" key="1">
    <source>
        <dbReference type="ARBA" id="ARBA00004239"/>
    </source>
</evidence>
<name>A0A9N7UWW5_PLEPL</name>
<comment type="subcellular location">
    <subcellularLocation>
        <location evidence="1">Secreted</location>
        <location evidence="1">Extracellular space</location>
    </subcellularLocation>
</comment>